<organism evidence="6 7">
    <name type="scientific">Clostridium tagluense</name>
    <dbReference type="NCBI Taxonomy" id="360422"/>
    <lineage>
        <taxon>Bacteria</taxon>
        <taxon>Bacillati</taxon>
        <taxon>Bacillota</taxon>
        <taxon>Clostridia</taxon>
        <taxon>Eubacteriales</taxon>
        <taxon>Clostridiaceae</taxon>
        <taxon>Clostridium</taxon>
    </lineage>
</organism>
<comment type="catalytic activity">
    <reaction evidence="3 4">
        <text>[thioredoxin]-disulfide + L-methionine + H2O = L-methionine (S)-S-oxide + [thioredoxin]-dithiol</text>
        <dbReference type="Rhea" id="RHEA:19993"/>
        <dbReference type="Rhea" id="RHEA-COMP:10698"/>
        <dbReference type="Rhea" id="RHEA-COMP:10700"/>
        <dbReference type="ChEBI" id="CHEBI:15377"/>
        <dbReference type="ChEBI" id="CHEBI:29950"/>
        <dbReference type="ChEBI" id="CHEBI:50058"/>
        <dbReference type="ChEBI" id="CHEBI:57844"/>
        <dbReference type="ChEBI" id="CHEBI:58772"/>
        <dbReference type="EC" id="1.8.4.11"/>
    </reaction>
</comment>
<dbReference type="EMBL" id="BHYK01000005">
    <property type="protein sequence ID" value="GCD09585.1"/>
    <property type="molecule type" value="Genomic_DNA"/>
</dbReference>
<dbReference type="AlphaFoldDB" id="A0A401UJB4"/>
<dbReference type="EC" id="1.8.4.11" evidence="4"/>
<dbReference type="RefSeq" id="WP_124999136.1">
    <property type="nucleotide sequence ID" value="NZ_BHYK01000005.1"/>
</dbReference>
<accession>A0A401UJB4</accession>
<evidence type="ECO:0000259" key="5">
    <source>
        <dbReference type="Pfam" id="PF01625"/>
    </source>
</evidence>
<keyword evidence="1 4" id="KW-0560">Oxidoreductase</keyword>
<feature type="active site" evidence="4">
    <location>
        <position position="10"/>
    </location>
</feature>
<dbReference type="OrthoDB" id="4174719at2"/>
<evidence type="ECO:0000256" key="1">
    <source>
        <dbReference type="ARBA" id="ARBA00023002"/>
    </source>
</evidence>
<dbReference type="GO" id="GO:0034599">
    <property type="term" value="P:cellular response to oxidative stress"/>
    <property type="evidence" value="ECO:0007669"/>
    <property type="project" value="TreeGrafter"/>
</dbReference>
<comment type="function">
    <text evidence="4">Has an important function as a repair enzyme for proteins that have been inactivated by oxidation. Catalyzes the reversible oxidation-reduction of methionine sulfoxide in proteins to methionine.</text>
</comment>
<dbReference type="Proteomes" id="UP000287872">
    <property type="component" value="Unassembled WGS sequence"/>
</dbReference>
<dbReference type="GO" id="GO:0005737">
    <property type="term" value="C:cytoplasm"/>
    <property type="evidence" value="ECO:0007669"/>
    <property type="project" value="TreeGrafter"/>
</dbReference>
<dbReference type="HAMAP" id="MF_01401">
    <property type="entry name" value="MsrA"/>
    <property type="match status" value="1"/>
</dbReference>
<protein>
    <recommendedName>
        <fullName evidence="4">Peptide methionine sulfoxide reductase MsrA</fullName>
        <shortName evidence="4">Protein-methionine-S-oxide reductase</shortName>
        <ecNumber evidence="4">1.8.4.11</ecNumber>
    </recommendedName>
    <alternativeName>
        <fullName evidence="4">Peptide-methionine (S)-S-oxide reductase</fullName>
        <shortName evidence="4">Peptide Met(O) reductase</shortName>
    </alternativeName>
</protein>
<name>A0A401UJB4_9CLOT</name>
<dbReference type="PANTHER" id="PTHR42799">
    <property type="entry name" value="MITOCHONDRIAL PEPTIDE METHIONINE SULFOXIDE REDUCTASE"/>
    <property type="match status" value="1"/>
</dbReference>
<dbReference type="InterPro" id="IPR036509">
    <property type="entry name" value="Met_Sox_Rdtase_MsrA_sf"/>
</dbReference>
<dbReference type="InterPro" id="IPR050162">
    <property type="entry name" value="MsrA_MetSO_reductase"/>
</dbReference>
<feature type="domain" description="Peptide methionine sulphoxide reductase MsrA" evidence="5">
    <location>
        <begin position="3"/>
        <end position="153"/>
    </location>
</feature>
<dbReference type="PANTHER" id="PTHR42799:SF2">
    <property type="entry name" value="MITOCHONDRIAL PEPTIDE METHIONINE SULFOXIDE REDUCTASE"/>
    <property type="match status" value="1"/>
</dbReference>
<dbReference type="Pfam" id="PF01625">
    <property type="entry name" value="PMSR"/>
    <property type="match status" value="1"/>
</dbReference>
<keyword evidence="7" id="KW-1185">Reference proteome</keyword>
<evidence type="ECO:0000256" key="4">
    <source>
        <dbReference type="HAMAP-Rule" id="MF_01401"/>
    </source>
</evidence>
<evidence type="ECO:0000313" key="7">
    <source>
        <dbReference type="Proteomes" id="UP000287872"/>
    </source>
</evidence>
<evidence type="ECO:0000256" key="3">
    <source>
        <dbReference type="ARBA" id="ARBA00048782"/>
    </source>
</evidence>
<dbReference type="SUPFAM" id="SSF55068">
    <property type="entry name" value="Peptide methionine sulfoxide reductase"/>
    <property type="match status" value="1"/>
</dbReference>
<dbReference type="InterPro" id="IPR002569">
    <property type="entry name" value="Met_Sox_Rdtase_MsrA_dom"/>
</dbReference>
<reference evidence="6 7" key="1">
    <citation type="submission" date="2018-11" db="EMBL/GenBank/DDBJ databases">
        <title>Genome sequencing and assembly of Clostridium tagluense strain A121.</title>
        <authorList>
            <person name="Murakami T."/>
            <person name="Segawa T."/>
            <person name="Shcherbakova V.A."/>
            <person name="Mori H."/>
            <person name="Yoshimura Y."/>
        </authorList>
    </citation>
    <scope>NUCLEOTIDE SEQUENCE [LARGE SCALE GENOMIC DNA]</scope>
    <source>
        <strain evidence="6 7">A121</strain>
    </source>
</reference>
<dbReference type="GO" id="GO:0008113">
    <property type="term" value="F:peptide-methionine (S)-S-oxide reductase activity"/>
    <property type="evidence" value="ECO:0007669"/>
    <property type="project" value="UniProtKB-UniRule"/>
</dbReference>
<evidence type="ECO:0000313" key="6">
    <source>
        <dbReference type="EMBL" id="GCD09585.1"/>
    </source>
</evidence>
<sequence>MKTIVVAGGCFWGVEAYISRINGIIETVVGYANGSKKDPTYNEVCTGSTGHAEACLISYDENIISLQKILNKFWGIIDPTVSNRQGPDVGSQYRSGIYYTDKVDLDIILKTKDEVQGKYNKPIVTEIQPLVCFYDAEDYHQKYLQKNPGGYCHINLNDD</sequence>
<proteinExistence type="inferred from homology"/>
<dbReference type="Gene3D" id="3.30.1060.10">
    <property type="entry name" value="Peptide methionine sulphoxide reductase MsrA"/>
    <property type="match status" value="1"/>
</dbReference>
<gene>
    <name evidence="4 6" type="primary">msrA</name>
    <name evidence="6" type="ORF">Ctaglu_12080</name>
</gene>
<dbReference type="NCBIfam" id="TIGR00401">
    <property type="entry name" value="msrA"/>
    <property type="match status" value="1"/>
</dbReference>
<comment type="catalytic activity">
    <reaction evidence="2 4">
        <text>L-methionyl-[protein] + [thioredoxin]-disulfide + H2O = L-methionyl-(S)-S-oxide-[protein] + [thioredoxin]-dithiol</text>
        <dbReference type="Rhea" id="RHEA:14217"/>
        <dbReference type="Rhea" id="RHEA-COMP:10698"/>
        <dbReference type="Rhea" id="RHEA-COMP:10700"/>
        <dbReference type="Rhea" id="RHEA-COMP:12313"/>
        <dbReference type="Rhea" id="RHEA-COMP:12315"/>
        <dbReference type="ChEBI" id="CHEBI:15377"/>
        <dbReference type="ChEBI" id="CHEBI:16044"/>
        <dbReference type="ChEBI" id="CHEBI:29950"/>
        <dbReference type="ChEBI" id="CHEBI:44120"/>
        <dbReference type="ChEBI" id="CHEBI:50058"/>
        <dbReference type="EC" id="1.8.4.11"/>
    </reaction>
</comment>
<comment type="caution">
    <text evidence="6">The sequence shown here is derived from an EMBL/GenBank/DDBJ whole genome shotgun (WGS) entry which is preliminary data.</text>
</comment>
<dbReference type="GO" id="GO:0033744">
    <property type="term" value="F:L-methionine:thioredoxin-disulfide S-oxidoreductase activity"/>
    <property type="evidence" value="ECO:0007669"/>
    <property type="project" value="RHEA"/>
</dbReference>
<evidence type="ECO:0000256" key="2">
    <source>
        <dbReference type="ARBA" id="ARBA00047806"/>
    </source>
</evidence>
<comment type="similarity">
    <text evidence="4">Belongs to the MsrA Met sulfoxide reductase family.</text>
</comment>